<gene>
    <name evidence="1" type="ORF">L1I30_00110</name>
</gene>
<organism evidence="1 2">
    <name type="scientific">Gillisia lutea</name>
    <dbReference type="NCBI Taxonomy" id="2909668"/>
    <lineage>
        <taxon>Bacteria</taxon>
        <taxon>Pseudomonadati</taxon>
        <taxon>Bacteroidota</taxon>
        <taxon>Flavobacteriia</taxon>
        <taxon>Flavobacteriales</taxon>
        <taxon>Flavobacteriaceae</taxon>
        <taxon>Gillisia</taxon>
    </lineage>
</organism>
<proteinExistence type="predicted"/>
<dbReference type="Proteomes" id="UP001179363">
    <property type="component" value="Unassembled WGS sequence"/>
</dbReference>
<dbReference type="EMBL" id="JAKGTH010000006">
    <property type="protein sequence ID" value="MCF4100056.1"/>
    <property type="molecule type" value="Genomic_DNA"/>
</dbReference>
<accession>A0ABS9EAZ8</accession>
<sequence>MKKITEIDIFKELISKAEKGSELMINGFYTGTLSDKNFRKLFSKNDVPKRENFSHYIIDLNTENIKKITEILNLEGENLIDDITHFAIKNDKKFSAFSFDHMEMIQIDKSQFKTDKFEFENYNFDEIEISLQEELNNNGFFEW</sequence>
<protein>
    <submittedName>
        <fullName evidence="1">Uncharacterized protein</fullName>
    </submittedName>
</protein>
<evidence type="ECO:0000313" key="1">
    <source>
        <dbReference type="EMBL" id="MCF4100056.1"/>
    </source>
</evidence>
<evidence type="ECO:0000313" key="2">
    <source>
        <dbReference type="Proteomes" id="UP001179363"/>
    </source>
</evidence>
<keyword evidence="2" id="KW-1185">Reference proteome</keyword>
<dbReference type="RefSeq" id="WP_236132225.1">
    <property type="nucleotide sequence ID" value="NZ_JAKGTH010000006.1"/>
</dbReference>
<name>A0ABS9EAZ8_9FLAO</name>
<reference evidence="1" key="1">
    <citation type="submission" date="2022-01" db="EMBL/GenBank/DDBJ databases">
        <title>Gillisia lutea sp. nov., isolated from marine plastic residues from the Malvarosa beach (Valencia, Spain).</title>
        <authorList>
            <person name="Vidal-Verdu A."/>
            <person name="Molina-Menor E."/>
            <person name="Satari L."/>
            <person name="Pascual J."/>
            <person name="Pereto J."/>
            <person name="Porcar M."/>
        </authorList>
    </citation>
    <scope>NUCLEOTIDE SEQUENCE</scope>
    <source>
        <strain evidence="1">M10.2A</strain>
    </source>
</reference>
<comment type="caution">
    <text evidence="1">The sequence shown here is derived from an EMBL/GenBank/DDBJ whole genome shotgun (WGS) entry which is preliminary data.</text>
</comment>